<evidence type="ECO:0000256" key="1">
    <source>
        <dbReference type="SAM" id="MobiDB-lite"/>
    </source>
</evidence>
<feature type="non-terminal residue" evidence="2">
    <location>
        <position position="202"/>
    </location>
</feature>
<name>A0A1E4TXS9_PACTA</name>
<dbReference type="AlphaFoldDB" id="A0A1E4TXS9"/>
<accession>A0A1E4TXS9</accession>
<organism evidence="2 3">
    <name type="scientific">Pachysolen tannophilus NRRL Y-2460</name>
    <dbReference type="NCBI Taxonomy" id="669874"/>
    <lineage>
        <taxon>Eukaryota</taxon>
        <taxon>Fungi</taxon>
        <taxon>Dikarya</taxon>
        <taxon>Ascomycota</taxon>
        <taxon>Saccharomycotina</taxon>
        <taxon>Pichiomycetes</taxon>
        <taxon>Pachysolenaceae</taxon>
        <taxon>Pachysolen</taxon>
    </lineage>
</organism>
<reference evidence="3" key="1">
    <citation type="submission" date="2016-05" db="EMBL/GenBank/DDBJ databases">
        <title>Comparative genomics of biotechnologically important yeasts.</title>
        <authorList>
            <consortium name="DOE Joint Genome Institute"/>
            <person name="Riley R."/>
            <person name="Haridas S."/>
            <person name="Wolfe K.H."/>
            <person name="Lopes M.R."/>
            <person name="Hittinger C.T."/>
            <person name="Goker M."/>
            <person name="Salamov A."/>
            <person name="Wisecaver J."/>
            <person name="Long T.M."/>
            <person name="Aerts A.L."/>
            <person name="Barry K."/>
            <person name="Choi C."/>
            <person name="Clum A."/>
            <person name="Coughlan A.Y."/>
            <person name="Deshpande S."/>
            <person name="Douglass A.P."/>
            <person name="Hanson S.J."/>
            <person name="Klenk H.-P."/>
            <person name="Labutti K."/>
            <person name="Lapidus A."/>
            <person name="Lindquist E."/>
            <person name="Lipzen A."/>
            <person name="Meier-Kolthoff J.P."/>
            <person name="Ohm R.A."/>
            <person name="Otillar R.P."/>
            <person name="Pangilinan J."/>
            <person name="Peng Y."/>
            <person name="Rokas A."/>
            <person name="Rosa C.A."/>
            <person name="Scheuner C."/>
            <person name="Sibirny A.A."/>
            <person name="Slot J.C."/>
            <person name="Stielow J.B."/>
            <person name="Sun H."/>
            <person name="Kurtzman C.P."/>
            <person name="Blackwell M."/>
            <person name="Grigoriev I.V."/>
            <person name="Jeffries T.W."/>
        </authorList>
    </citation>
    <scope>NUCLEOTIDE SEQUENCE [LARGE SCALE GENOMIC DNA]</scope>
    <source>
        <strain evidence="3">NRRL Y-2460</strain>
    </source>
</reference>
<evidence type="ECO:0000313" key="2">
    <source>
        <dbReference type="EMBL" id="ODV96547.1"/>
    </source>
</evidence>
<gene>
    <name evidence="2" type="ORF">PACTADRAFT_48385</name>
</gene>
<dbReference type="EMBL" id="KV454012">
    <property type="protein sequence ID" value="ODV96547.1"/>
    <property type="molecule type" value="Genomic_DNA"/>
</dbReference>
<feature type="compositionally biased region" description="Low complexity" evidence="1">
    <location>
        <begin position="15"/>
        <end position="32"/>
    </location>
</feature>
<sequence>MFQSFAAFFKSKPQNSINNTDKNNNNNNRNKNNVITIPRTIEITVNQVEDEDDFMEIRTRKKSYLEVAKDALVNPGRNFDNFDNPIISIDGVLNKNQNSAISNSSSARTGTGTASAIGAGSATTATGSATGSATIDNIDEDALAASETILKNSSSSTDFDNINYNLKKSNRHNLKLKNKKNPAYYKAMKVHRVKKKDNSNNN</sequence>
<keyword evidence="3" id="KW-1185">Reference proteome</keyword>
<feature type="region of interest" description="Disordered" evidence="1">
    <location>
        <begin position="13"/>
        <end position="32"/>
    </location>
</feature>
<protein>
    <submittedName>
        <fullName evidence="2">Uncharacterized protein</fullName>
    </submittedName>
</protein>
<proteinExistence type="predicted"/>
<dbReference type="Proteomes" id="UP000094236">
    <property type="component" value="Unassembled WGS sequence"/>
</dbReference>
<evidence type="ECO:0000313" key="3">
    <source>
        <dbReference type="Proteomes" id="UP000094236"/>
    </source>
</evidence>